<organism evidence="7 8">
    <name type="scientific">Albimonas pacifica</name>
    <dbReference type="NCBI Taxonomy" id="1114924"/>
    <lineage>
        <taxon>Bacteria</taxon>
        <taxon>Pseudomonadati</taxon>
        <taxon>Pseudomonadota</taxon>
        <taxon>Alphaproteobacteria</taxon>
        <taxon>Rhodobacterales</taxon>
        <taxon>Paracoccaceae</taxon>
        <taxon>Albimonas</taxon>
    </lineage>
</organism>
<feature type="transmembrane region" description="Helical" evidence="6">
    <location>
        <begin position="188"/>
        <end position="212"/>
    </location>
</feature>
<keyword evidence="3 6" id="KW-0812">Transmembrane</keyword>
<keyword evidence="4 6" id="KW-1133">Transmembrane helix</keyword>
<feature type="transmembrane region" description="Helical" evidence="6">
    <location>
        <begin position="141"/>
        <end position="158"/>
    </location>
</feature>
<dbReference type="AlphaFoldDB" id="A0A1I3DC89"/>
<feature type="transmembrane region" description="Helical" evidence="6">
    <location>
        <begin position="241"/>
        <end position="261"/>
    </location>
</feature>
<dbReference type="OrthoDB" id="9792579at2"/>
<evidence type="ECO:0000256" key="1">
    <source>
        <dbReference type="ARBA" id="ARBA00004651"/>
    </source>
</evidence>
<dbReference type="PANTHER" id="PTHR43370:SF2">
    <property type="entry name" value="ABC TRANSPORTER PERMEASE PROTEIN"/>
    <property type="match status" value="1"/>
</dbReference>
<gene>
    <name evidence="7" type="ORF">SAMN05216258_102508</name>
</gene>
<dbReference type="PANTHER" id="PTHR43370">
    <property type="entry name" value="SUGAR ABC TRANSPORTER INTEGRAL MEMBRANE PROTEIN-RELATED"/>
    <property type="match status" value="1"/>
</dbReference>
<dbReference type="RefSeq" id="WP_092858619.1">
    <property type="nucleotide sequence ID" value="NZ_FOQH01000002.1"/>
</dbReference>
<keyword evidence="5 6" id="KW-0472">Membrane</keyword>
<dbReference type="STRING" id="1114924.SAMN05216258_102508"/>
<feature type="transmembrane region" description="Helical" evidence="6">
    <location>
        <begin position="218"/>
        <end position="234"/>
    </location>
</feature>
<reference evidence="7 8" key="1">
    <citation type="submission" date="2016-10" db="EMBL/GenBank/DDBJ databases">
        <authorList>
            <person name="de Groot N.N."/>
        </authorList>
    </citation>
    <scope>NUCLEOTIDE SEQUENCE [LARGE SCALE GENOMIC DNA]</scope>
    <source>
        <strain evidence="7 8">CGMCC 1.11030</strain>
    </source>
</reference>
<dbReference type="Pfam" id="PF02653">
    <property type="entry name" value="BPD_transp_2"/>
    <property type="match status" value="1"/>
</dbReference>
<evidence type="ECO:0000256" key="2">
    <source>
        <dbReference type="ARBA" id="ARBA00022475"/>
    </source>
</evidence>
<dbReference type="CDD" id="cd06580">
    <property type="entry name" value="TM_PBP1_transp_TpRbsC_like"/>
    <property type="match status" value="1"/>
</dbReference>
<evidence type="ECO:0000313" key="8">
    <source>
        <dbReference type="Proteomes" id="UP000199377"/>
    </source>
</evidence>
<keyword evidence="2" id="KW-1003">Cell membrane</keyword>
<dbReference type="InterPro" id="IPR001851">
    <property type="entry name" value="ABC_transp_permease"/>
</dbReference>
<feature type="transmembrane region" description="Helical" evidence="6">
    <location>
        <begin position="64"/>
        <end position="86"/>
    </location>
</feature>
<dbReference type="GO" id="GO:0005886">
    <property type="term" value="C:plasma membrane"/>
    <property type="evidence" value="ECO:0007669"/>
    <property type="project" value="UniProtKB-SubCell"/>
</dbReference>
<comment type="subcellular location">
    <subcellularLocation>
        <location evidence="1">Cell membrane</location>
        <topology evidence="1">Multi-pass membrane protein</topology>
    </subcellularLocation>
</comment>
<feature type="transmembrane region" description="Helical" evidence="6">
    <location>
        <begin position="31"/>
        <end position="52"/>
    </location>
</feature>
<evidence type="ECO:0000256" key="6">
    <source>
        <dbReference type="SAM" id="Phobius"/>
    </source>
</evidence>
<dbReference type="GO" id="GO:0022857">
    <property type="term" value="F:transmembrane transporter activity"/>
    <property type="evidence" value="ECO:0007669"/>
    <property type="project" value="InterPro"/>
</dbReference>
<protein>
    <submittedName>
        <fullName evidence="7">Nucleoside ABC transporter membrane protein</fullName>
    </submittedName>
</protein>
<name>A0A1I3DC89_9RHOB</name>
<feature type="transmembrane region" description="Helical" evidence="6">
    <location>
        <begin position="267"/>
        <end position="283"/>
    </location>
</feature>
<evidence type="ECO:0000256" key="5">
    <source>
        <dbReference type="ARBA" id="ARBA00023136"/>
    </source>
</evidence>
<dbReference type="EMBL" id="FOQH01000002">
    <property type="protein sequence ID" value="SFH84382.1"/>
    <property type="molecule type" value="Genomic_DNA"/>
</dbReference>
<sequence>MPDLLPILVAALVAGTPLVYAALGELVAERAGVINLGVEGMMVVGAVVGFAAMMGGAGWPAAALAAAAAGAALALPFAALAVSLGANQIAAGLALTIFGTSLGSYIGKPYVGMALAPAPSALQQAAGQIPGLGVVLGQLHPLVWLSWAVFGGVWWFLYRARAGLVLRAVGESPASAWAIGHPVGRIRYAAVLFGGAMAGLAGAFVSVVYTALWTEGLIAGRGWIAVALVVFATWRPGRCFAGAYLFGGATIAQLFGQTALAAVPSELMSALPYLATVVVLVVISRDEARLRLHVPASLGKPFSA</sequence>
<dbReference type="Proteomes" id="UP000199377">
    <property type="component" value="Unassembled WGS sequence"/>
</dbReference>
<evidence type="ECO:0000313" key="7">
    <source>
        <dbReference type="EMBL" id="SFH84382.1"/>
    </source>
</evidence>
<accession>A0A1I3DC89</accession>
<evidence type="ECO:0000256" key="4">
    <source>
        <dbReference type="ARBA" id="ARBA00022989"/>
    </source>
</evidence>
<keyword evidence="8" id="KW-1185">Reference proteome</keyword>
<evidence type="ECO:0000256" key="3">
    <source>
        <dbReference type="ARBA" id="ARBA00022692"/>
    </source>
</evidence>
<proteinExistence type="predicted"/>